<evidence type="ECO:0000313" key="2">
    <source>
        <dbReference type="EMBL" id="KAJ4434397.1"/>
    </source>
</evidence>
<evidence type="ECO:0000313" key="3">
    <source>
        <dbReference type="Proteomes" id="UP001148838"/>
    </source>
</evidence>
<dbReference type="SUPFAM" id="SSF81383">
    <property type="entry name" value="F-box domain"/>
    <property type="match status" value="1"/>
</dbReference>
<comment type="caution">
    <text evidence="2">The sequence shown here is derived from an EMBL/GenBank/DDBJ whole genome shotgun (WGS) entry which is preliminary data.</text>
</comment>
<dbReference type="InterPro" id="IPR032698">
    <property type="entry name" value="SirB1_N"/>
</dbReference>
<gene>
    <name evidence="2" type="ORF">ANN_22957</name>
</gene>
<dbReference type="InterPro" id="IPR001810">
    <property type="entry name" value="F-box_dom"/>
</dbReference>
<evidence type="ECO:0000259" key="1">
    <source>
        <dbReference type="SMART" id="SM00256"/>
    </source>
</evidence>
<feature type="domain" description="F-box" evidence="1">
    <location>
        <begin position="10"/>
        <end position="52"/>
    </location>
</feature>
<keyword evidence="3" id="KW-1185">Reference proteome</keyword>
<name>A0ABQ8SJW0_PERAM</name>
<reference evidence="2 3" key="1">
    <citation type="journal article" date="2022" name="Allergy">
        <title>Genome assembly and annotation of Periplaneta americana reveal a comprehensive cockroach allergen profile.</title>
        <authorList>
            <person name="Wang L."/>
            <person name="Xiong Q."/>
            <person name="Saelim N."/>
            <person name="Wang L."/>
            <person name="Nong W."/>
            <person name="Wan A.T."/>
            <person name="Shi M."/>
            <person name="Liu X."/>
            <person name="Cao Q."/>
            <person name="Hui J.H.L."/>
            <person name="Sookrung N."/>
            <person name="Leung T.F."/>
            <person name="Tungtrongchitr A."/>
            <person name="Tsui S.K.W."/>
        </authorList>
    </citation>
    <scope>NUCLEOTIDE SEQUENCE [LARGE SCALE GENOMIC DNA]</scope>
    <source>
        <strain evidence="2">PWHHKU_190912</strain>
    </source>
</reference>
<accession>A0ABQ8SJW0</accession>
<dbReference type="EMBL" id="JAJSOF020000025">
    <property type="protein sequence ID" value="KAJ4434397.1"/>
    <property type="molecule type" value="Genomic_DNA"/>
</dbReference>
<dbReference type="Pfam" id="PF00078">
    <property type="entry name" value="RVT_1"/>
    <property type="match status" value="1"/>
</dbReference>
<dbReference type="PANTHER" id="PTHR31350:SF21">
    <property type="entry name" value="F-BOX ONLY PROTEIN 21"/>
    <property type="match status" value="1"/>
</dbReference>
<sequence>MASDVLISYLPNEILEYILESDVLMPKDVCNFGSTCSKFRNLVNTSNKLWKTKFQQCWPNLQEVPDRQKVQSWQFEYKSRLEFGRKLRKLVSQMSRRFHKKEEISNSELSDFGKMMQEHKYGYAYMVDELMSIAYDNEVADKNSIKRTTMRVLLFQTIAPGIPLPLQPVLTRWKMWLDAVNYYAKYYGKIMEVIDALDSTDSSAVAAVKSLPSEQLLEDVLFIDSNFKIVSKSITLLESSKLQLSEDLTIVYKVSQTVIQNNNSLIPENVKCKLRNIIAKNSDYSQLRIINDVLSCHDKTFSNLTEKYYTEKVIRYIRQLHLKEEWQDFLTLDLEDQLLEKGAVLVAQWCQPMVEVSYNSIASQLDDIATQVKAQLFMDYPNHPLFRTPEDKFVSWRNKNISGNQWKPSDSQKIISAICNVLFQQMGFHGNNEMYYSAENSFINMVLLTRKGIPITLSIVFESVSRRLGVKCEPVNVILPTVTHIFNASIMTGSYPSLWKMALVKPLPKSNTPSTVNQYRPISILPTLSKALEHIVQGQLTNYLDEHKLLDDYQSGFRHGHSTTTALLKVTEDIREAMDRGEVTALTLLDFSNALVQSLHLCKKQVDINKTKALLKSRRVAVTHLDVGRYFEQFCSTYYVPNAEKRMEYPQDAEVRQRFCGYTDVNNDDECGAELSPYYYIDVFNGGQFLTKRSCPRYSPDSQCPMRGLSVRPATPIEVIERMANNLEVAGRQRTQMNGRGARLRSALELLNLVNPSDMNCILHLARFYMLYNMDLADLMATIVRMQDVRDVYFALQA</sequence>
<proteinExistence type="predicted"/>
<dbReference type="Proteomes" id="UP001148838">
    <property type="component" value="Unassembled WGS sequence"/>
</dbReference>
<dbReference type="Gene3D" id="1.20.1280.50">
    <property type="match status" value="1"/>
</dbReference>
<dbReference type="SMART" id="SM00256">
    <property type="entry name" value="FBOX"/>
    <property type="match status" value="1"/>
</dbReference>
<dbReference type="InterPro" id="IPR000477">
    <property type="entry name" value="RT_dom"/>
</dbReference>
<dbReference type="InterPro" id="IPR036047">
    <property type="entry name" value="F-box-like_dom_sf"/>
</dbReference>
<organism evidence="2 3">
    <name type="scientific">Periplaneta americana</name>
    <name type="common">American cockroach</name>
    <name type="synonym">Blatta americana</name>
    <dbReference type="NCBI Taxonomy" id="6978"/>
    <lineage>
        <taxon>Eukaryota</taxon>
        <taxon>Metazoa</taxon>
        <taxon>Ecdysozoa</taxon>
        <taxon>Arthropoda</taxon>
        <taxon>Hexapoda</taxon>
        <taxon>Insecta</taxon>
        <taxon>Pterygota</taxon>
        <taxon>Neoptera</taxon>
        <taxon>Polyneoptera</taxon>
        <taxon>Dictyoptera</taxon>
        <taxon>Blattodea</taxon>
        <taxon>Blattoidea</taxon>
        <taxon>Blattidae</taxon>
        <taxon>Blattinae</taxon>
        <taxon>Periplaneta</taxon>
    </lineage>
</organism>
<protein>
    <recommendedName>
        <fullName evidence="1">F-box domain-containing protein</fullName>
    </recommendedName>
</protein>
<dbReference type="Pfam" id="PF13369">
    <property type="entry name" value="Transglut_core2"/>
    <property type="match status" value="1"/>
</dbReference>
<dbReference type="Pfam" id="PF12937">
    <property type="entry name" value="F-box-like"/>
    <property type="match status" value="1"/>
</dbReference>
<dbReference type="PANTHER" id="PTHR31350">
    <property type="entry name" value="SI:DKEY-261L7.2"/>
    <property type="match status" value="1"/>
</dbReference>